<sequence>SKERDSFHEDLELWLLDEFELDEKYRPKDYKNCAENIDIIRDGEWLGSIAECRRKYIKNQLAPKVDKSKVSSVDDELFKKLIDVSNNFWEEFEKNSLSCVCPVMVDKEPVIVASVYLPEDSIVPHGVGDTGSSQAALIMYVFNSVPQKIWFVRIQPARRGWNDHHSITLESDVRVLRDISTQQIQTLITPDGTRTEFNEDQALLPKINYEPPSRKLLRICFIIFSSFIVPIFFRFVGNTYVDIATIFVVTCMAVYLHEREYSERNRNIV</sequence>
<dbReference type="AlphaFoldDB" id="A0A9W4X2P6"/>
<evidence type="ECO:0000313" key="2">
    <source>
        <dbReference type="EMBL" id="CAI2182107.1"/>
    </source>
</evidence>
<dbReference type="OrthoDB" id="2431052at2759"/>
<keyword evidence="1" id="KW-0472">Membrane</keyword>
<gene>
    <name evidence="2" type="ORF">FWILDA_LOCUS10417</name>
</gene>
<accession>A0A9W4X2P6</accession>
<keyword evidence="3" id="KW-1185">Reference proteome</keyword>
<keyword evidence="1" id="KW-0812">Transmembrane</keyword>
<name>A0A9W4X2P6_9GLOM</name>
<dbReference type="Proteomes" id="UP001153678">
    <property type="component" value="Unassembled WGS sequence"/>
</dbReference>
<feature type="transmembrane region" description="Helical" evidence="1">
    <location>
        <begin position="216"/>
        <end position="233"/>
    </location>
</feature>
<keyword evidence="1" id="KW-1133">Transmembrane helix</keyword>
<feature type="transmembrane region" description="Helical" evidence="1">
    <location>
        <begin position="239"/>
        <end position="256"/>
    </location>
</feature>
<reference evidence="2" key="1">
    <citation type="submission" date="2022-08" db="EMBL/GenBank/DDBJ databases">
        <authorList>
            <person name="Kallberg Y."/>
            <person name="Tangrot J."/>
            <person name="Rosling A."/>
        </authorList>
    </citation>
    <scope>NUCLEOTIDE SEQUENCE</scope>
    <source>
        <strain evidence="2">Wild A</strain>
    </source>
</reference>
<proteinExistence type="predicted"/>
<organism evidence="2 3">
    <name type="scientific">Funneliformis geosporum</name>
    <dbReference type="NCBI Taxonomy" id="1117311"/>
    <lineage>
        <taxon>Eukaryota</taxon>
        <taxon>Fungi</taxon>
        <taxon>Fungi incertae sedis</taxon>
        <taxon>Mucoromycota</taxon>
        <taxon>Glomeromycotina</taxon>
        <taxon>Glomeromycetes</taxon>
        <taxon>Glomerales</taxon>
        <taxon>Glomeraceae</taxon>
        <taxon>Funneliformis</taxon>
    </lineage>
</organism>
<dbReference type="EMBL" id="CAMKVN010002671">
    <property type="protein sequence ID" value="CAI2182107.1"/>
    <property type="molecule type" value="Genomic_DNA"/>
</dbReference>
<evidence type="ECO:0000313" key="3">
    <source>
        <dbReference type="Proteomes" id="UP001153678"/>
    </source>
</evidence>
<evidence type="ECO:0000256" key="1">
    <source>
        <dbReference type="SAM" id="Phobius"/>
    </source>
</evidence>
<comment type="caution">
    <text evidence="2">The sequence shown here is derived from an EMBL/GenBank/DDBJ whole genome shotgun (WGS) entry which is preliminary data.</text>
</comment>
<protein>
    <submittedName>
        <fullName evidence="2">1594_t:CDS:1</fullName>
    </submittedName>
</protein>
<feature type="non-terminal residue" evidence="2">
    <location>
        <position position="269"/>
    </location>
</feature>